<sequence>MSCGPSLGRHLQYHLRLGYGKGALAEDSCTCTRTWGGRSSEMVQLTSSSNTVIQLWRKIVYINFQLRLWTSLCSSTSAQVISCCSNLHLQDQTK</sequence>
<dbReference type="Proteomes" id="UP001557470">
    <property type="component" value="Unassembled WGS sequence"/>
</dbReference>
<dbReference type="EMBL" id="JAGEUA010000002">
    <property type="protein sequence ID" value="KAL1007070.1"/>
    <property type="molecule type" value="Genomic_DNA"/>
</dbReference>
<evidence type="ECO:0000313" key="2">
    <source>
        <dbReference type="Proteomes" id="UP001557470"/>
    </source>
</evidence>
<gene>
    <name evidence="1" type="ORF">UPYG_G00081470</name>
</gene>
<dbReference type="AlphaFoldDB" id="A0ABD0XVF2"/>
<organism evidence="1 2">
    <name type="scientific">Umbra pygmaea</name>
    <name type="common">Eastern mudminnow</name>
    <dbReference type="NCBI Taxonomy" id="75934"/>
    <lineage>
        <taxon>Eukaryota</taxon>
        <taxon>Metazoa</taxon>
        <taxon>Chordata</taxon>
        <taxon>Craniata</taxon>
        <taxon>Vertebrata</taxon>
        <taxon>Euteleostomi</taxon>
        <taxon>Actinopterygii</taxon>
        <taxon>Neopterygii</taxon>
        <taxon>Teleostei</taxon>
        <taxon>Protacanthopterygii</taxon>
        <taxon>Esociformes</taxon>
        <taxon>Umbridae</taxon>
        <taxon>Umbra</taxon>
    </lineage>
</organism>
<accession>A0ABD0XVF2</accession>
<name>A0ABD0XVF2_UMBPY</name>
<keyword evidence="2" id="KW-1185">Reference proteome</keyword>
<protein>
    <submittedName>
        <fullName evidence="1">Uncharacterized protein</fullName>
    </submittedName>
</protein>
<proteinExistence type="predicted"/>
<evidence type="ECO:0000313" key="1">
    <source>
        <dbReference type="EMBL" id="KAL1007070.1"/>
    </source>
</evidence>
<comment type="caution">
    <text evidence="1">The sequence shown here is derived from an EMBL/GenBank/DDBJ whole genome shotgun (WGS) entry which is preliminary data.</text>
</comment>
<reference evidence="1 2" key="1">
    <citation type="submission" date="2024-06" db="EMBL/GenBank/DDBJ databases">
        <authorList>
            <person name="Pan Q."/>
            <person name="Wen M."/>
            <person name="Jouanno E."/>
            <person name="Zahm M."/>
            <person name="Klopp C."/>
            <person name="Cabau C."/>
            <person name="Louis A."/>
            <person name="Berthelot C."/>
            <person name="Parey E."/>
            <person name="Roest Crollius H."/>
            <person name="Montfort J."/>
            <person name="Robinson-Rechavi M."/>
            <person name="Bouchez O."/>
            <person name="Lampietro C."/>
            <person name="Lopez Roques C."/>
            <person name="Donnadieu C."/>
            <person name="Postlethwait J."/>
            <person name="Bobe J."/>
            <person name="Verreycken H."/>
            <person name="Guiguen Y."/>
        </authorList>
    </citation>
    <scope>NUCLEOTIDE SEQUENCE [LARGE SCALE GENOMIC DNA]</scope>
    <source>
        <strain evidence="1">Up_M1</strain>
        <tissue evidence="1">Testis</tissue>
    </source>
</reference>